<reference evidence="1 2" key="1">
    <citation type="submission" date="2014-08" db="EMBL/GenBank/DDBJ databases">
        <authorList>
            <person name="den Bakker H.C."/>
        </authorList>
    </citation>
    <scope>NUCLEOTIDE SEQUENCE [LARGE SCALE GENOMIC DNA]</scope>
    <source>
        <strain evidence="1 2">DSM 18334</strain>
    </source>
</reference>
<reference evidence="1 2" key="2">
    <citation type="submission" date="2014-10" db="EMBL/GenBank/DDBJ databases">
        <title>Comparative genomics of the Paenibacillus odorifer group.</title>
        <authorList>
            <person name="Tsai Y.-C."/>
            <person name="Martin N."/>
            <person name="Korlach J."/>
            <person name="Wiedmann M."/>
        </authorList>
    </citation>
    <scope>NUCLEOTIDE SEQUENCE [LARGE SCALE GENOMIC DNA]</scope>
    <source>
        <strain evidence="1 2">DSM 18334</strain>
    </source>
</reference>
<evidence type="ECO:0000313" key="2">
    <source>
        <dbReference type="Proteomes" id="UP000029734"/>
    </source>
</evidence>
<dbReference type="RefSeq" id="WP_036653907.1">
    <property type="nucleotide sequence ID" value="NZ_JQCR01000003.1"/>
</dbReference>
<keyword evidence="2" id="KW-1185">Reference proteome</keyword>
<gene>
    <name evidence="1" type="ORF">PWYN_15935</name>
</gene>
<protein>
    <submittedName>
        <fullName evidence="1">Uncharacterized protein</fullName>
    </submittedName>
</protein>
<proteinExistence type="predicted"/>
<dbReference type="eggNOG" id="ENOG50307ID">
    <property type="taxonomic scope" value="Bacteria"/>
</dbReference>
<name>A0A098M262_9BACL</name>
<dbReference type="EMBL" id="JQCR01000003">
    <property type="protein sequence ID" value="KGE16249.1"/>
    <property type="molecule type" value="Genomic_DNA"/>
</dbReference>
<dbReference type="Proteomes" id="UP000029734">
    <property type="component" value="Unassembled WGS sequence"/>
</dbReference>
<evidence type="ECO:0000313" key="1">
    <source>
        <dbReference type="EMBL" id="KGE16249.1"/>
    </source>
</evidence>
<accession>A0A098M262</accession>
<sequence length="81" mass="8495">MKIEELSKGLQVRIAEGHGSGHGGRSGVVIDVGTFKLLNGSGSITGAKVDIGEPLLVQVAAKDLSPLKEKPRKKGWGEFDV</sequence>
<comment type="caution">
    <text evidence="1">The sequence shown here is derived from an EMBL/GenBank/DDBJ whole genome shotgun (WGS) entry which is preliminary data.</text>
</comment>
<dbReference type="AlphaFoldDB" id="A0A098M262"/>
<organism evidence="1 2">
    <name type="scientific">Paenibacillus wynnii</name>
    <dbReference type="NCBI Taxonomy" id="268407"/>
    <lineage>
        <taxon>Bacteria</taxon>
        <taxon>Bacillati</taxon>
        <taxon>Bacillota</taxon>
        <taxon>Bacilli</taxon>
        <taxon>Bacillales</taxon>
        <taxon>Paenibacillaceae</taxon>
        <taxon>Paenibacillus</taxon>
    </lineage>
</organism>